<dbReference type="RefSeq" id="WP_165302961.1">
    <property type="nucleotide sequence ID" value="NZ_JAAKZZ010000687.1"/>
</dbReference>
<dbReference type="AlphaFoldDB" id="A0A6G4X706"/>
<feature type="compositionally biased region" description="Low complexity" evidence="1">
    <location>
        <begin position="66"/>
        <end position="81"/>
    </location>
</feature>
<proteinExistence type="predicted"/>
<feature type="compositionally biased region" description="Polar residues" evidence="1">
    <location>
        <begin position="83"/>
        <end position="92"/>
    </location>
</feature>
<protein>
    <submittedName>
        <fullName evidence="2">Uncharacterized protein</fullName>
    </submittedName>
</protein>
<accession>A0A6G4X706</accession>
<sequence>MFAHPVRIASAQGAAEPVPGRRGRPAAASQRPTMISISSPVSQYTHGGSGSAGWCRACASRARSIASAAPDRSPSRARAQANRAGSSASPGA</sequence>
<feature type="region of interest" description="Disordered" evidence="1">
    <location>
        <begin position="66"/>
        <end position="92"/>
    </location>
</feature>
<dbReference type="EMBL" id="JAAKZZ010000687">
    <property type="protein sequence ID" value="NGO73305.1"/>
    <property type="molecule type" value="Genomic_DNA"/>
</dbReference>
<feature type="region of interest" description="Disordered" evidence="1">
    <location>
        <begin position="1"/>
        <end position="33"/>
    </location>
</feature>
<keyword evidence="3" id="KW-1185">Reference proteome</keyword>
<dbReference type="Proteomes" id="UP000477722">
    <property type="component" value="Unassembled WGS sequence"/>
</dbReference>
<comment type="caution">
    <text evidence="2">The sequence shown here is derived from an EMBL/GenBank/DDBJ whole genome shotgun (WGS) entry which is preliminary data.</text>
</comment>
<gene>
    <name evidence="2" type="ORF">G5C65_34245</name>
</gene>
<reference evidence="2 3" key="1">
    <citation type="submission" date="2020-02" db="EMBL/GenBank/DDBJ databases">
        <title>Whole-genome analyses of novel actinobacteria.</title>
        <authorList>
            <person name="Sahin N."/>
            <person name="Tatar D."/>
        </authorList>
    </citation>
    <scope>NUCLEOTIDE SEQUENCE [LARGE SCALE GENOMIC DNA]</scope>
    <source>
        <strain evidence="2 3">SB3404</strain>
    </source>
</reference>
<name>A0A6G4X706_9ACTN</name>
<evidence type="ECO:0000313" key="3">
    <source>
        <dbReference type="Proteomes" id="UP000477722"/>
    </source>
</evidence>
<organism evidence="2 3">
    <name type="scientific">Streptomyces boncukensis</name>
    <dbReference type="NCBI Taxonomy" id="2711219"/>
    <lineage>
        <taxon>Bacteria</taxon>
        <taxon>Bacillati</taxon>
        <taxon>Actinomycetota</taxon>
        <taxon>Actinomycetes</taxon>
        <taxon>Kitasatosporales</taxon>
        <taxon>Streptomycetaceae</taxon>
        <taxon>Streptomyces</taxon>
    </lineage>
</organism>
<evidence type="ECO:0000256" key="1">
    <source>
        <dbReference type="SAM" id="MobiDB-lite"/>
    </source>
</evidence>
<evidence type="ECO:0000313" key="2">
    <source>
        <dbReference type="EMBL" id="NGO73305.1"/>
    </source>
</evidence>